<evidence type="ECO:0000313" key="4">
    <source>
        <dbReference type="EMBL" id="QDZ10138.1"/>
    </source>
</evidence>
<organism evidence="4 5">
    <name type="scientific">Devosia ginsengisoli</name>
    <dbReference type="NCBI Taxonomy" id="400770"/>
    <lineage>
        <taxon>Bacteria</taxon>
        <taxon>Pseudomonadati</taxon>
        <taxon>Pseudomonadota</taxon>
        <taxon>Alphaproteobacteria</taxon>
        <taxon>Hyphomicrobiales</taxon>
        <taxon>Devosiaceae</taxon>
        <taxon>Devosia</taxon>
    </lineage>
</organism>
<accession>A0A5B8LPE4</accession>
<dbReference type="Pfam" id="PF04773">
    <property type="entry name" value="FecR"/>
    <property type="match status" value="1"/>
</dbReference>
<feature type="chain" id="PRO_5022872479" description="FecR protein domain-containing protein" evidence="2">
    <location>
        <begin position="25"/>
        <end position="276"/>
    </location>
</feature>
<keyword evidence="5" id="KW-1185">Reference proteome</keyword>
<sequence>MMKQLLFRHLLVLLLSAAAPAAFAANEGTAVGVNPDAVAQINSTDRILAVGTDVSVGEKIITGPSGQVQIIFDDDTRLVVGPRSALLIETYLMASSNTAQQLTINALGGSFRFITGNSPKPAYSILTPTAAIAVRGTEFDIIAEPTSTRVMLYEGALQICNAGGACEELTHRCEVATAARDQVNLFLRHDPLRLPLSYEFRYARFQAPLLPPFKVSGAALCAEPPLEESSGEGSGGMTTRPTTPTTTTTPPPPTTRPTPPPTTRPTPGTPVAGGKN</sequence>
<gene>
    <name evidence="4" type="ORF">FPZ08_04890</name>
</gene>
<feature type="domain" description="FecR protein" evidence="3">
    <location>
        <begin position="59"/>
        <end position="157"/>
    </location>
</feature>
<feature type="compositionally biased region" description="Pro residues" evidence="1">
    <location>
        <begin position="249"/>
        <end position="268"/>
    </location>
</feature>
<dbReference type="OrthoDB" id="6038785at2"/>
<reference evidence="4 5" key="1">
    <citation type="submission" date="2019-07" db="EMBL/GenBank/DDBJ databases">
        <title>Full genome sequence of Devosia sp. Gsoil 520.</title>
        <authorList>
            <person name="Im W.-T."/>
        </authorList>
    </citation>
    <scope>NUCLEOTIDE SEQUENCE [LARGE SCALE GENOMIC DNA]</scope>
    <source>
        <strain evidence="4 5">Gsoil 520</strain>
    </source>
</reference>
<dbReference type="InterPro" id="IPR006860">
    <property type="entry name" value="FecR"/>
</dbReference>
<dbReference type="Proteomes" id="UP000315364">
    <property type="component" value="Chromosome"/>
</dbReference>
<feature type="region of interest" description="Disordered" evidence="1">
    <location>
        <begin position="224"/>
        <end position="276"/>
    </location>
</feature>
<evidence type="ECO:0000313" key="5">
    <source>
        <dbReference type="Proteomes" id="UP000315364"/>
    </source>
</evidence>
<dbReference type="KEGG" id="dea:FPZ08_04890"/>
<dbReference type="Gene3D" id="2.60.120.1440">
    <property type="match status" value="1"/>
</dbReference>
<evidence type="ECO:0000256" key="2">
    <source>
        <dbReference type="SAM" id="SignalP"/>
    </source>
</evidence>
<protein>
    <recommendedName>
        <fullName evidence="3">FecR protein domain-containing protein</fullName>
    </recommendedName>
</protein>
<dbReference type="RefSeq" id="WP_146288942.1">
    <property type="nucleotide sequence ID" value="NZ_CP042304.1"/>
</dbReference>
<keyword evidence="2" id="KW-0732">Signal</keyword>
<evidence type="ECO:0000256" key="1">
    <source>
        <dbReference type="SAM" id="MobiDB-lite"/>
    </source>
</evidence>
<feature type="compositionally biased region" description="Low complexity" evidence="1">
    <location>
        <begin position="238"/>
        <end position="248"/>
    </location>
</feature>
<dbReference type="EMBL" id="CP042304">
    <property type="protein sequence ID" value="QDZ10138.1"/>
    <property type="molecule type" value="Genomic_DNA"/>
</dbReference>
<name>A0A5B8LPE4_9HYPH</name>
<proteinExistence type="predicted"/>
<feature type="signal peptide" evidence="2">
    <location>
        <begin position="1"/>
        <end position="24"/>
    </location>
</feature>
<evidence type="ECO:0000259" key="3">
    <source>
        <dbReference type="Pfam" id="PF04773"/>
    </source>
</evidence>
<dbReference type="AlphaFoldDB" id="A0A5B8LPE4"/>
<dbReference type="PANTHER" id="PTHR38731">
    <property type="entry name" value="LIPL45-RELATED LIPOPROTEIN-RELATED"/>
    <property type="match status" value="1"/>
</dbReference>